<gene>
    <name evidence="7" type="primary">padH</name>
    <name evidence="7" type="ORF">RT761_00180</name>
</gene>
<evidence type="ECO:0000256" key="4">
    <source>
        <dbReference type="ARBA" id="ARBA00022827"/>
    </source>
</evidence>
<dbReference type="InterPro" id="IPR036188">
    <property type="entry name" value="FAD/NAD-bd_sf"/>
</dbReference>
<feature type="domain" description="NADH-rubredoxin oxidoreductase C-terminal" evidence="6">
    <location>
        <begin position="321"/>
        <end position="388"/>
    </location>
</feature>
<dbReference type="Pfam" id="PF07992">
    <property type="entry name" value="Pyr_redox_2"/>
    <property type="match status" value="1"/>
</dbReference>
<evidence type="ECO:0000259" key="6">
    <source>
        <dbReference type="Pfam" id="PF18267"/>
    </source>
</evidence>
<dbReference type="EC" id="1.2.1.58" evidence="7"/>
<dbReference type="InterPro" id="IPR041575">
    <property type="entry name" value="Rubredoxin_C"/>
</dbReference>
<sequence>MKKIETDFFIVGYSVASWWCIKSIVENDSFCCIQAISDEKTVYSRPLITYGLGKTINSIAYHGTLEESSQVQVRYETKVKQLDVNRKLAFLSDETEITFNKALIASGGVPILPEISGHEIPGIFTFTRRKDMANIDAFMKKNSSKNIVILGGGFIGLKTCEAMMSMNKNLTLIELAPRLLQNMLDEEGSYYLEKSLLRSGVHIIKEDTIVSFENEKGKLSDVLLKSGRRIPADIAVMAIGVRPNVDWLRSSNIKINRGILVDEYQQSSCPGIYAAGDVAETCHLLTGERNVVAIWPEAVNQGRIAGWNMSGRVVSYLGSLPMNAVEVGEKALVSAGIVNPTDDNCEIIIKKDRENYKKLVIKDDCIVGVIFIGDIEKSGIYINLMRQKLPVQAFFDKLLEPNFGLINLPTRYRKHLVKGAGIEV</sequence>
<comment type="cofactor">
    <cofactor evidence="1">
        <name>FAD</name>
        <dbReference type="ChEBI" id="CHEBI:57692"/>
    </cofactor>
</comment>
<evidence type="ECO:0000256" key="3">
    <source>
        <dbReference type="ARBA" id="ARBA00022630"/>
    </source>
</evidence>
<dbReference type="Gene3D" id="3.30.390.30">
    <property type="match status" value="1"/>
</dbReference>
<dbReference type="Gene3D" id="3.50.50.60">
    <property type="entry name" value="FAD/NAD(P)-binding domain"/>
    <property type="match status" value="2"/>
</dbReference>
<dbReference type="Pfam" id="PF18267">
    <property type="entry name" value="Rubredoxin_C"/>
    <property type="match status" value="1"/>
</dbReference>
<comment type="similarity">
    <text evidence="2">Belongs to the FAD-dependent oxidoreductase family.</text>
</comment>
<keyword evidence="8" id="KW-1185">Reference proteome</keyword>
<dbReference type="KEGG" id="alam:RT761_00180"/>
<feature type="domain" description="FAD/NAD(P)-binding" evidence="5">
    <location>
        <begin position="7"/>
        <end position="302"/>
    </location>
</feature>
<dbReference type="InterPro" id="IPR023753">
    <property type="entry name" value="FAD/NAD-binding_dom"/>
</dbReference>
<dbReference type="PANTHER" id="PTHR43429">
    <property type="entry name" value="PYRIDINE NUCLEOTIDE-DISULFIDE OXIDOREDUCTASE DOMAIN-CONTAINING"/>
    <property type="match status" value="1"/>
</dbReference>
<dbReference type="InterPro" id="IPR050260">
    <property type="entry name" value="FAD-bd_OxRdtase"/>
</dbReference>
<dbReference type="RefSeq" id="WP_218112219.1">
    <property type="nucleotide sequence ID" value="NZ_CP065383.1"/>
</dbReference>
<accession>A0A7T1AJC8</accession>
<keyword evidence="3" id="KW-0285">Flavoprotein</keyword>
<name>A0A7T1AJC8_ATRLM</name>
<evidence type="ECO:0000259" key="5">
    <source>
        <dbReference type="Pfam" id="PF07992"/>
    </source>
</evidence>
<evidence type="ECO:0000313" key="7">
    <source>
        <dbReference type="EMBL" id="QPM66993.1"/>
    </source>
</evidence>
<proteinExistence type="inferred from homology"/>
<dbReference type="Proteomes" id="UP000594463">
    <property type="component" value="Chromosome"/>
</dbReference>
<protein>
    <submittedName>
        <fullName evidence="7">NADH-dependent phenylglyoxylate dehydrogenase subunit epsilon</fullName>
        <ecNumber evidence="7">1.2.1.58</ecNumber>
    </submittedName>
</protein>
<keyword evidence="4" id="KW-0274">FAD</keyword>
<dbReference type="AlphaFoldDB" id="A0A7T1AJC8"/>
<organism evidence="7 8">
    <name type="scientific">Atribacter laminatus</name>
    <dbReference type="NCBI Taxonomy" id="2847778"/>
    <lineage>
        <taxon>Bacteria</taxon>
        <taxon>Pseudomonadati</taxon>
        <taxon>Atribacterota</taxon>
        <taxon>Atribacteria</taxon>
        <taxon>Atribacterales</taxon>
        <taxon>Atribacteraceae</taxon>
        <taxon>Atribacter</taxon>
    </lineage>
</organism>
<dbReference type="PANTHER" id="PTHR43429:SF3">
    <property type="entry name" value="NITRITE REDUCTASE [NAD(P)H]"/>
    <property type="match status" value="1"/>
</dbReference>
<dbReference type="InterPro" id="IPR016156">
    <property type="entry name" value="FAD/NAD-linked_Rdtase_dimer_sf"/>
</dbReference>
<evidence type="ECO:0000313" key="8">
    <source>
        <dbReference type="Proteomes" id="UP000594463"/>
    </source>
</evidence>
<dbReference type="GO" id="GO:0047110">
    <property type="term" value="F:phenylglyoxylate dehydrogenase (acylating) activity"/>
    <property type="evidence" value="ECO:0007669"/>
    <property type="project" value="UniProtKB-EC"/>
</dbReference>
<dbReference type="PRINTS" id="PR00368">
    <property type="entry name" value="FADPNR"/>
</dbReference>
<reference evidence="7 8" key="1">
    <citation type="journal article" date="2021" name="Nat. Commun.">
        <title>Isolation of a member of the candidate phylum Atribacteria reveals a unique cell membrane structure.</title>
        <authorList>
            <person name="Taiki K."/>
            <person name="Nobu M.K."/>
            <person name="Kusada H."/>
            <person name="Meng X.-Y."/>
            <person name="Hosoki N."/>
            <person name="Uematsu K."/>
            <person name="Yoshioka H."/>
            <person name="Kamagata Y."/>
            <person name="Tamaki H."/>
        </authorList>
    </citation>
    <scope>NUCLEOTIDE SEQUENCE [LARGE SCALE GENOMIC DNA]</scope>
    <source>
        <strain evidence="7 8">RT761</strain>
    </source>
</reference>
<evidence type="ECO:0000256" key="1">
    <source>
        <dbReference type="ARBA" id="ARBA00001974"/>
    </source>
</evidence>
<dbReference type="EMBL" id="CP065383">
    <property type="protein sequence ID" value="QPM66993.1"/>
    <property type="molecule type" value="Genomic_DNA"/>
</dbReference>
<dbReference type="SUPFAM" id="SSF51905">
    <property type="entry name" value="FAD/NAD(P)-binding domain"/>
    <property type="match status" value="1"/>
</dbReference>
<evidence type="ECO:0000256" key="2">
    <source>
        <dbReference type="ARBA" id="ARBA00006442"/>
    </source>
</evidence>
<keyword evidence="7" id="KW-0560">Oxidoreductase</keyword>